<name>C6M4H7_NEISI</name>
<evidence type="ECO:0000256" key="1">
    <source>
        <dbReference type="SAM" id="Phobius"/>
    </source>
</evidence>
<keyword evidence="3" id="KW-1185">Reference proteome</keyword>
<keyword evidence="1" id="KW-1133">Transmembrane helix</keyword>
<dbReference type="InterPro" id="IPR031876">
    <property type="entry name" value="DUF4760"/>
</dbReference>
<accession>C6M4H7</accession>
<keyword evidence="1" id="KW-0812">Transmembrane</keyword>
<dbReference type="EMBL" id="ACKO02000007">
    <property type="protein sequence ID" value="EET44760.1"/>
    <property type="molecule type" value="Genomic_DNA"/>
</dbReference>
<dbReference type="Proteomes" id="UP000005365">
    <property type="component" value="Unassembled WGS sequence"/>
</dbReference>
<dbReference type="AlphaFoldDB" id="C6M4H7"/>
<evidence type="ECO:0000313" key="3">
    <source>
        <dbReference type="Proteomes" id="UP000005365"/>
    </source>
</evidence>
<organism evidence="2 3">
    <name type="scientific">Neisseria sicca ATCC 29256</name>
    <dbReference type="NCBI Taxonomy" id="547045"/>
    <lineage>
        <taxon>Bacteria</taxon>
        <taxon>Pseudomonadati</taxon>
        <taxon>Pseudomonadota</taxon>
        <taxon>Betaproteobacteria</taxon>
        <taxon>Neisseriales</taxon>
        <taxon>Neisseriaceae</taxon>
        <taxon>Neisseria</taxon>
    </lineage>
</organism>
<protein>
    <recommendedName>
        <fullName evidence="4">DUF4760 domain-containing protein</fullName>
    </recommendedName>
</protein>
<evidence type="ECO:0008006" key="4">
    <source>
        <dbReference type="Google" id="ProtNLM"/>
    </source>
</evidence>
<reference evidence="2" key="1">
    <citation type="submission" date="2009-07" db="EMBL/GenBank/DDBJ databases">
        <authorList>
            <person name="Weinstock G."/>
            <person name="Sodergren E."/>
            <person name="Clifton S."/>
            <person name="Fulton L."/>
            <person name="Fulton B."/>
            <person name="Courtney L."/>
            <person name="Fronick C."/>
            <person name="Harrison M."/>
            <person name="Strong C."/>
            <person name="Farmer C."/>
            <person name="Delahaunty K."/>
            <person name="Markovic C."/>
            <person name="Hall O."/>
            <person name="Minx P."/>
            <person name="Tomlinson C."/>
            <person name="Mitreva M."/>
            <person name="Nelson J."/>
            <person name="Hou S."/>
            <person name="Wollam A."/>
            <person name="Pepin K.H."/>
            <person name="Johnson M."/>
            <person name="Bhonagiri V."/>
            <person name="Nash W.E."/>
            <person name="Warren W."/>
            <person name="Chinwalla A."/>
            <person name="Mardis E.R."/>
            <person name="Wilson R.K."/>
        </authorList>
    </citation>
    <scope>NUCLEOTIDE SEQUENCE [LARGE SCALE GENOMIC DNA]</scope>
    <source>
        <strain evidence="2">ATCC 29256</strain>
    </source>
</reference>
<evidence type="ECO:0000313" key="2">
    <source>
        <dbReference type="EMBL" id="EET44760.1"/>
    </source>
</evidence>
<comment type="caution">
    <text evidence="2">The sequence shown here is derived from an EMBL/GenBank/DDBJ whole genome shotgun (WGS) entry which is preliminary data.</text>
</comment>
<sequence length="183" mass="21286">MAPDSLIIFNQAYGFWVQTGAIIISIAVTGYFAQKAIKKNGESAKTTLNHNHEMIRKRATIDILIQENQDTDLVQAKRIVAQLPPEASFIKYMEPSFCDTKEAEAEKESIRILLNRYEFIALGIRTGAFEEEIYKRLKYSDVMDTWKKAKPMIMELRRQKERNTYYQELEWLASRWEASPLGQ</sequence>
<proteinExistence type="predicted"/>
<dbReference type="RefSeq" id="WP_003757713.1">
    <property type="nucleotide sequence ID" value="NZ_ACKO02000007.1"/>
</dbReference>
<dbReference type="Pfam" id="PF15956">
    <property type="entry name" value="DUF4760"/>
    <property type="match status" value="1"/>
</dbReference>
<feature type="transmembrane region" description="Helical" evidence="1">
    <location>
        <begin position="12"/>
        <end position="33"/>
    </location>
</feature>
<keyword evidence="1" id="KW-0472">Membrane</keyword>
<dbReference type="eggNOG" id="ENOG5033E5F">
    <property type="taxonomic scope" value="Bacteria"/>
</dbReference>
<gene>
    <name evidence="2" type="ORF">NEISICOT_01423</name>
</gene>